<comment type="caution">
    <text evidence="4">The sequence shown here is derived from an EMBL/GenBank/DDBJ whole genome shotgun (WGS) entry which is preliminary data.</text>
</comment>
<dbReference type="Pfam" id="PF07075">
    <property type="entry name" value="NamZ_N"/>
    <property type="match status" value="1"/>
</dbReference>
<dbReference type="PANTHER" id="PTHR42915:SF1">
    <property type="entry name" value="PEPTIDOGLYCAN BETA-N-ACETYLMURAMIDASE NAMZ"/>
    <property type="match status" value="1"/>
</dbReference>
<dbReference type="Gene3D" id="3.40.50.12170">
    <property type="entry name" value="Uncharacterised protein PF07075, DUF1343"/>
    <property type="match status" value="1"/>
</dbReference>
<dbReference type="Gene3D" id="3.90.1150.140">
    <property type="match status" value="1"/>
</dbReference>
<organism evidence="4">
    <name type="scientific">Schlesneria paludicola</name>
    <dbReference type="NCBI Taxonomy" id="360056"/>
    <lineage>
        <taxon>Bacteria</taxon>
        <taxon>Pseudomonadati</taxon>
        <taxon>Planctomycetota</taxon>
        <taxon>Planctomycetia</taxon>
        <taxon>Planctomycetales</taxon>
        <taxon>Planctomycetaceae</taxon>
        <taxon>Schlesneria</taxon>
    </lineage>
</organism>
<dbReference type="InterPro" id="IPR008302">
    <property type="entry name" value="NamZ"/>
</dbReference>
<sequence>MTTGKTDRDFHSSRRGVPASPSSCYDAAMSITVTIGLERAATEIPADLRHARVGLLSHQASVDGGLRDAAEVLTTTTGLQLHALFSPQHGFWGEEQANMIETPHGRHSRFPTLPLYSLYSETRRPTPVMLEGLEAFVIDLSDVGTRVYTYAWTVVHCLEACAERGLPVVLLDRPNPLGGLVTEGPLLEPGYESFVGRLAIPMRHGLTLGELALMANSELGIGAALHVVPVAGWPRAALWEDLGRPWVPPSPNLPTFRSALVYPGQVLLEGTNLSEGRGTTTPFEVVGAPFIDPYRLAGMLQEQSLPGVTFRPLRFRPTFDKWAGISCGGVMLHVTDPPGFRPYWTTLVILAAVKSLWPREFAWRPPPYEYERERWPIDILSGSSRLREWLDGLHAFEPPPVFMADVPGGEAWSQRVQRLYV</sequence>
<reference evidence="4" key="1">
    <citation type="journal article" date="2020" name="mSystems">
        <title>Genome- and Community-Level Interaction Insights into Carbon Utilization and Element Cycling Functions of Hydrothermarchaeota in Hydrothermal Sediment.</title>
        <authorList>
            <person name="Zhou Z."/>
            <person name="Liu Y."/>
            <person name="Xu W."/>
            <person name="Pan J."/>
            <person name="Luo Z.H."/>
            <person name="Li M."/>
        </authorList>
    </citation>
    <scope>NUCLEOTIDE SEQUENCE [LARGE SCALE GENOMIC DNA]</scope>
    <source>
        <strain evidence="4">SpSt-508</strain>
    </source>
</reference>
<dbReference type="PANTHER" id="PTHR42915">
    <property type="entry name" value="HYPOTHETICAL 460 KDA PROTEIN IN FEUA-SIGW INTERGENIC REGION [PRECURSOR]"/>
    <property type="match status" value="1"/>
</dbReference>
<dbReference type="PIRSF" id="PIRSF016719">
    <property type="entry name" value="UCP016719"/>
    <property type="match status" value="1"/>
</dbReference>
<evidence type="ECO:0000256" key="1">
    <source>
        <dbReference type="SAM" id="MobiDB-lite"/>
    </source>
</evidence>
<accession>A0A7C4LN51</accession>
<evidence type="ECO:0000259" key="2">
    <source>
        <dbReference type="Pfam" id="PF07075"/>
    </source>
</evidence>
<dbReference type="EMBL" id="DSVQ01000019">
    <property type="protein sequence ID" value="HGT41112.1"/>
    <property type="molecule type" value="Genomic_DNA"/>
</dbReference>
<dbReference type="InterPro" id="IPR048503">
    <property type="entry name" value="NamZ_C"/>
</dbReference>
<dbReference type="Pfam" id="PF20732">
    <property type="entry name" value="NamZ_C"/>
    <property type="match status" value="1"/>
</dbReference>
<feature type="region of interest" description="Disordered" evidence="1">
    <location>
        <begin position="1"/>
        <end position="22"/>
    </location>
</feature>
<name>A0A7C4LN51_9PLAN</name>
<protein>
    <submittedName>
        <fullName evidence="4">DUF1343 domain-containing protein</fullName>
    </submittedName>
</protein>
<feature type="compositionally biased region" description="Basic and acidic residues" evidence="1">
    <location>
        <begin position="1"/>
        <end position="12"/>
    </location>
</feature>
<evidence type="ECO:0000313" key="4">
    <source>
        <dbReference type="EMBL" id="HGT41112.1"/>
    </source>
</evidence>
<gene>
    <name evidence="4" type="ORF">ENS64_17840</name>
</gene>
<dbReference type="AlphaFoldDB" id="A0A7C4LN51"/>
<evidence type="ECO:0000259" key="3">
    <source>
        <dbReference type="Pfam" id="PF20732"/>
    </source>
</evidence>
<feature type="domain" description="Peptidoglycan beta-N-acetylmuramidase NamZ N-terminal" evidence="2">
    <location>
        <begin position="53"/>
        <end position="256"/>
    </location>
</feature>
<proteinExistence type="predicted"/>
<dbReference type="GO" id="GO:0033922">
    <property type="term" value="F:peptidoglycan beta-N-acetylmuramidase activity"/>
    <property type="evidence" value="ECO:0007669"/>
    <property type="project" value="InterPro"/>
</dbReference>
<dbReference type="InterPro" id="IPR048502">
    <property type="entry name" value="NamZ_N"/>
</dbReference>
<feature type="domain" description="Peptidoglycan beta-N-acetylmuramidase NamZ C-terminal" evidence="3">
    <location>
        <begin position="260"/>
        <end position="392"/>
    </location>
</feature>